<dbReference type="SUPFAM" id="SSF56801">
    <property type="entry name" value="Acetyl-CoA synthetase-like"/>
    <property type="match status" value="1"/>
</dbReference>
<evidence type="ECO:0000259" key="2">
    <source>
        <dbReference type="Pfam" id="PF13193"/>
    </source>
</evidence>
<dbReference type="Gene3D" id="3.30.300.30">
    <property type="match status" value="1"/>
</dbReference>
<dbReference type="Proteomes" id="UP001372526">
    <property type="component" value="Unassembled WGS sequence"/>
</dbReference>
<dbReference type="Pfam" id="PF13193">
    <property type="entry name" value="AMP-binding_C"/>
    <property type="match status" value="1"/>
</dbReference>
<dbReference type="InterPro" id="IPR050237">
    <property type="entry name" value="ATP-dep_AMP-bd_enzyme"/>
</dbReference>
<dbReference type="InterPro" id="IPR045851">
    <property type="entry name" value="AMP-bd_C_sf"/>
</dbReference>
<dbReference type="RefSeq" id="WP_336471066.1">
    <property type="nucleotide sequence ID" value="NZ_JBAWSX010000001.1"/>
</dbReference>
<dbReference type="EMBL" id="JBAWSX010000001">
    <property type="protein sequence ID" value="MEI4800045.1"/>
    <property type="molecule type" value="Genomic_DNA"/>
</dbReference>
<reference evidence="3 4" key="1">
    <citation type="submission" date="2024-01" db="EMBL/GenBank/DDBJ databases">
        <title>Seven novel Bacillus-like species.</title>
        <authorList>
            <person name="Liu G."/>
        </authorList>
    </citation>
    <scope>NUCLEOTIDE SEQUENCE [LARGE SCALE GENOMIC DNA]</scope>
    <source>
        <strain evidence="3 4">FJAT-51639</strain>
    </source>
</reference>
<protein>
    <submittedName>
        <fullName evidence="3">Long-chain-fatty-acid--CoA ligase</fullName>
        <ecNumber evidence="3">6.2.1.3</ecNumber>
    </submittedName>
</protein>
<dbReference type="CDD" id="cd05936">
    <property type="entry name" value="FC-FACS_FadD_like"/>
    <property type="match status" value="1"/>
</dbReference>
<sequence length="561" mass="63204">MEKPWLQSYPKEIPHTISFDMKPLHMYLQEAASQYPEKKALHFLGKDITYAELDRKVRQFANYLRKLGLEKGDRVAIMLPNCPQGVIGYYGTLLAGGVVVQTNPLYTERELEYQLHDSGAKIILCLDIVFPKVSNVQSSTNIEHVIVTRIADYLPFPKNLLYPFVQKKQTNLVVHVKESENIHVWKSIERAEDAAVDVPCDPEEDLALLQYTGGTTGFPKGVMLTHKNLVSNTRMGMHWLYNCRAGEEVLLGVLPFFHVYGMTAVMNLSIMQAYKMVLVPKFDIKMVLEAIKKHRVTLFPGAPTIYIALLNYPELHKYDVSSISACISGSAALPVEVQEQFESVTGGKLVEGYGLTESSPVTHGNFLWTKRVPGSIGVPWPSTDARILSLETGEPLPVGEVGEIVVKGPQVMKGYWNKPEETAAVLKDGWLYTGDVGYMDENGFFYVKDRKKDMIVASGFNVYPREVEEVLYEHEKVQEVIVLGVPDPYRGETVKAFVVVKDGVTCSEEELNAFARKYLAAYKVPRVYEFRKELPKTTVGKILRRVLVEEELQKQGDEQTG</sequence>
<dbReference type="EC" id="6.2.1.3" evidence="3"/>
<dbReference type="PANTHER" id="PTHR43767:SF9">
    <property type="entry name" value="LONG-CHAIN-FATTY-ACID--COA LIGASE"/>
    <property type="match status" value="1"/>
</dbReference>
<keyword evidence="3" id="KW-0436">Ligase</keyword>
<dbReference type="GO" id="GO:0004467">
    <property type="term" value="F:long-chain fatty acid-CoA ligase activity"/>
    <property type="evidence" value="ECO:0007669"/>
    <property type="project" value="UniProtKB-EC"/>
</dbReference>
<accession>A0ABU8FEA4</accession>
<dbReference type="NCBIfam" id="NF005220">
    <property type="entry name" value="PRK06710.1"/>
    <property type="match status" value="1"/>
</dbReference>
<evidence type="ECO:0000259" key="1">
    <source>
        <dbReference type="Pfam" id="PF00501"/>
    </source>
</evidence>
<evidence type="ECO:0000313" key="4">
    <source>
        <dbReference type="Proteomes" id="UP001372526"/>
    </source>
</evidence>
<dbReference type="InterPro" id="IPR042099">
    <property type="entry name" value="ANL_N_sf"/>
</dbReference>
<feature type="domain" description="AMP-binding enzyme C-terminal" evidence="2">
    <location>
        <begin position="466"/>
        <end position="541"/>
    </location>
</feature>
<dbReference type="Gene3D" id="3.40.50.12780">
    <property type="entry name" value="N-terminal domain of ligase-like"/>
    <property type="match status" value="1"/>
</dbReference>
<dbReference type="InterPro" id="IPR000873">
    <property type="entry name" value="AMP-dep_synth/lig_dom"/>
</dbReference>
<evidence type="ECO:0000313" key="3">
    <source>
        <dbReference type="EMBL" id="MEI4800045.1"/>
    </source>
</evidence>
<dbReference type="PANTHER" id="PTHR43767">
    <property type="entry name" value="LONG-CHAIN-FATTY-ACID--COA LIGASE"/>
    <property type="match status" value="1"/>
</dbReference>
<name>A0ABU8FEA4_9BACI</name>
<gene>
    <name evidence="3" type="ORF">WAZ07_01665</name>
</gene>
<comment type="caution">
    <text evidence="3">The sequence shown here is derived from an EMBL/GenBank/DDBJ whole genome shotgun (WGS) entry which is preliminary data.</text>
</comment>
<feature type="domain" description="AMP-dependent synthetase/ligase" evidence="1">
    <location>
        <begin position="28"/>
        <end position="416"/>
    </location>
</feature>
<keyword evidence="4" id="KW-1185">Reference proteome</keyword>
<dbReference type="Pfam" id="PF00501">
    <property type="entry name" value="AMP-binding"/>
    <property type="match status" value="1"/>
</dbReference>
<organism evidence="3 4">
    <name type="scientific">Bacillus bruguierae</name>
    <dbReference type="NCBI Taxonomy" id="3127667"/>
    <lineage>
        <taxon>Bacteria</taxon>
        <taxon>Bacillati</taxon>
        <taxon>Bacillota</taxon>
        <taxon>Bacilli</taxon>
        <taxon>Bacillales</taxon>
        <taxon>Bacillaceae</taxon>
        <taxon>Bacillus</taxon>
    </lineage>
</organism>
<dbReference type="PROSITE" id="PS00455">
    <property type="entry name" value="AMP_BINDING"/>
    <property type="match status" value="1"/>
</dbReference>
<proteinExistence type="predicted"/>
<dbReference type="InterPro" id="IPR025110">
    <property type="entry name" value="AMP-bd_C"/>
</dbReference>
<dbReference type="InterPro" id="IPR020845">
    <property type="entry name" value="AMP-binding_CS"/>
</dbReference>